<evidence type="ECO:0000313" key="1">
    <source>
        <dbReference type="EMBL" id="CAD8875114.1"/>
    </source>
</evidence>
<accession>A0A7S1B548</accession>
<reference evidence="1" key="1">
    <citation type="submission" date="2021-01" db="EMBL/GenBank/DDBJ databases">
        <authorList>
            <person name="Corre E."/>
            <person name="Pelletier E."/>
            <person name="Niang G."/>
            <person name="Scheremetjew M."/>
            <person name="Finn R."/>
            <person name="Kale V."/>
            <person name="Holt S."/>
            <person name="Cochrane G."/>
            <person name="Meng A."/>
            <person name="Brown T."/>
            <person name="Cohen L."/>
        </authorList>
    </citation>
    <scope>NUCLEOTIDE SEQUENCE</scope>
    <source>
        <strain evidence="1">308</strain>
    </source>
</reference>
<organism evidence="1">
    <name type="scientific">Corethron hystrix</name>
    <dbReference type="NCBI Taxonomy" id="216773"/>
    <lineage>
        <taxon>Eukaryota</taxon>
        <taxon>Sar</taxon>
        <taxon>Stramenopiles</taxon>
        <taxon>Ochrophyta</taxon>
        <taxon>Bacillariophyta</taxon>
        <taxon>Coscinodiscophyceae</taxon>
        <taxon>Corethrophycidae</taxon>
        <taxon>Corethrales</taxon>
        <taxon>Corethraceae</taxon>
        <taxon>Corethron</taxon>
    </lineage>
</organism>
<gene>
    <name evidence="1" type="ORF">CHYS00102_LOCUS2289</name>
</gene>
<protein>
    <submittedName>
        <fullName evidence="1">Uncharacterized protein</fullName>
    </submittedName>
</protein>
<proteinExistence type="predicted"/>
<dbReference type="AlphaFoldDB" id="A0A7S1B548"/>
<dbReference type="EMBL" id="HBFR01003322">
    <property type="protein sequence ID" value="CAD8875114.1"/>
    <property type="molecule type" value="Transcribed_RNA"/>
</dbReference>
<sequence length="173" mass="18977">MFPRRGNQSLGLLMIISFNVVFLLTQIHAFSSGIMHERISTQAVSSGLLSSHKNTPLTLKANAVSVAFVLATNNFDRKHTKLSLVALELLSTTIDESIEEIDFPQPEDVNYIELNFDEKGLVKTANKPAVESVMPDKVSGFSHQGYFAGIDDGPNNDPDTWLTVLGVTAQRSQ</sequence>
<name>A0A7S1B548_9STRA</name>